<sequence>MELKRRNWIPRLNELAAAKKRVEAQSKELKRLNERAAVHQAEQDALKKRMVADRKALAKANEELSAARGEGGGAKADGEANGDVGTGRADAEVDARRLVQLEQEVVKLKVEKALAVDDAQSRIAALELALARAGVDVSTISCAEESPEDASSAVLADVVRRVGGYERDVHKVVDGLAGLVGDASFLRHCVESHSSSSTTSRQGDVSPPRCATM</sequence>
<evidence type="ECO:0000256" key="1">
    <source>
        <dbReference type="SAM" id="Coils"/>
    </source>
</evidence>
<gene>
    <name evidence="3" type="ORF">DMC30DRAFT_264031</name>
</gene>
<dbReference type="Proteomes" id="UP000311382">
    <property type="component" value="Unassembled WGS sequence"/>
</dbReference>
<reference evidence="3 4" key="1">
    <citation type="submission" date="2019-03" db="EMBL/GenBank/DDBJ databases">
        <title>Rhodosporidium diobovatum UCD-FST 08-225 genome sequencing, assembly, and annotation.</title>
        <authorList>
            <person name="Fakankun I.U."/>
            <person name="Fristensky B."/>
            <person name="Levin D.B."/>
        </authorList>
    </citation>
    <scope>NUCLEOTIDE SEQUENCE [LARGE SCALE GENOMIC DNA]</scope>
    <source>
        <strain evidence="3 4">UCD-FST 08-225</strain>
    </source>
</reference>
<keyword evidence="1" id="KW-0175">Coiled coil</keyword>
<feature type="coiled-coil region" evidence="1">
    <location>
        <begin position="12"/>
        <end position="49"/>
    </location>
</feature>
<dbReference type="AlphaFoldDB" id="A0A5C5FTQ4"/>
<name>A0A5C5FTQ4_9BASI</name>
<keyword evidence="4" id="KW-1185">Reference proteome</keyword>
<feature type="region of interest" description="Disordered" evidence="2">
    <location>
        <begin position="191"/>
        <end position="213"/>
    </location>
</feature>
<protein>
    <submittedName>
        <fullName evidence="3">Uncharacterized protein</fullName>
    </submittedName>
</protein>
<feature type="region of interest" description="Disordered" evidence="2">
    <location>
        <begin position="62"/>
        <end position="87"/>
    </location>
</feature>
<organism evidence="3 4">
    <name type="scientific">Rhodotorula diobovata</name>
    <dbReference type="NCBI Taxonomy" id="5288"/>
    <lineage>
        <taxon>Eukaryota</taxon>
        <taxon>Fungi</taxon>
        <taxon>Dikarya</taxon>
        <taxon>Basidiomycota</taxon>
        <taxon>Pucciniomycotina</taxon>
        <taxon>Microbotryomycetes</taxon>
        <taxon>Sporidiobolales</taxon>
        <taxon>Sporidiobolaceae</taxon>
        <taxon>Rhodotorula</taxon>
    </lineage>
</organism>
<evidence type="ECO:0000256" key="2">
    <source>
        <dbReference type="SAM" id="MobiDB-lite"/>
    </source>
</evidence>
<accession>A0A5C5FTQ4</accession>
<evidence type="ECO:0000313" key="3">
    <source>
        <dbReference type="EMBL" id="TNY20288.1"/>
    </source>
</evidence>
<feature type="coiled-coil region" evidence="1">
    <location>
        <begin position="91"/>
        <end position="118"/>
    </location>
</feature>
<proteinExistence type="predicted"/>
<evidence type="ECO:0000313" key="4">
    <source>
        <dbReference type="Proteomes" id="UP000311382"/>
    </source>
</evidence>
<comment type="caution">
    <text evidence="3">The sequence shown here is derived from an EMBL/GenBank/DDBJ whole genome shotgun (WGS) entry which is preliminary data.</text>
</comment>
<dbReference type="EMBL" id="SOZI01000071">
    <property type="protein sequence ID" value="TNY20288.1"/>
    <property type="molecule type" value="Genomic_DNA"/>
</dbReference>